<feature type="compositionally biased region" description="Basic and acidic residues" evidence="8">
    <location>
        <begin position="817"/>
        <end position="845"/>
    </location>
</feature>
<evidence type="ECO:0000256" key="2">
    <source>
        <dbReference type="ARBA" id="ARBA00022723"/>
    </source>
</evidence>
<dbReference type="GO" id="GO:0005634">
    <property type="term" value="C:nucleus"/>
    <property type="evidence" value="ECO:0007669"/>
    <property type="project" value="UniProtKB-SubCell"/>
</dbReference>
<evidence type="ECO:0000256" key="6">
    <source>
        <dbReference type="ARBA" id="ARBA00023242"/>
    </source>
</evidence>
<evidence type="ECO:0000256" key="8">
    <source>
        <dbReference type="SAM" id="MobiDB-lite"/>
    </source>
</evidence>
<reference evidence="10" key="1">
    <citation type="journal article" date="2019" name="bioRxiv">
        <title>The Genome of the Zebra Mussel, Dreissena polymorpha: A Resource for Invasive Species Research.</title>
        <authorList>
            <person name="McCartney M.A."/>
            <person name="Auch B."/>
            <person name="Kono T."/>
            <person name="Mallez S."/>
            <person name="Zhang Y."/>
            <person name="Obille A."/>
            <person name="Becker A."/>
            <person name="Abrahante J.E."/>
            <person name="Garbe J."/>
            <person name="Badalamenti J.P."/>
            <person name="Herman A."/>
            <person name="Mangelson H."/>
            <person name="Liachko I."/>
            <person name="Sullivan S."/>
            <person name="Sone E.D."/>
            <person name="Koren S."/>
            <person name="Silverstein K.A.T."/>
            <person name="Beckman K.B."/>
            <person name="Gohl D.M."/>
        </authorList>
    </citation>
    <scope>NUCLEOTIDE SEQUENCE</scope>
    <source>
        <strain evidence="10">Duluth1</strain>
        <tissue evidence="10">Whole animal</tissue>
    </source>
</reference>
<dbReference type="InterPro" id="IPR013087">
    <property type="entry name" value="Znf_C2H2_type"/>
</dbReference>
<feature type="domain" description="C2H2-type" evidence="9">
    <location>
        <begin position="803"/>
        <end position="830"/>
    </location>
</feature>
<dbReference type="AlphaFoldDB" id="A0A9D4H5Y1"/>
<feature type="domain" description="C2H2-type" evidence="9">
    <location>
        <begin position="775"/>
        <end position="802"/>
    </location>
</feature>
<dbReference type="Gene3D" id="3.30.160.60">
    <property type="entry name" value="Classic Zinc Finger"/>
    <property type="match status" value="5"/>
</dbReference>
<keyword evidence="11" id="KW-1185">Reference proteome</keyword>
<dbReference type="PANTHER" id="PTHR24406">
    <property type="entry name" value="TRANSCRIPTIONAL REPRESSOR CTCFL-RELATED"/>
    <property type="match status" value="1"/>
</dbReference>
<dbReference type="Proteomes" id="UP000828390">
    <property type="component" value="Unassembled WGS sequence"/>
</dbReference>
<feature type="domain" description="C2H2-type" evidence="9">
    <location>
        <begin position="629"/>
        <end position="657"/>
    </location>
</feature>
<dbReference type="FunFam" id="3.30.160.60:FF:000446">
    <property type="entry name" value="Zinc finger protein"/>
    <property type="match status" value="1"/>
</dbReference>
<dbReference type="EMBL" id="JAIWYP010000005">
    <property type="protein sequence ID" value="KAH3827579.1"/>
    <property type="molecule type" value="Genomic_DNA"/>
</dbReference>
<dbReference type="SUPFAM" id="SSF57667">
    <property type="entry name" value="beta-beta-alpha zinc fingers"/>
    <property type="match status" value="3"/>
</dbReference>
<evidence type="ECO:0000256" key="3">
    <source>
        <dbReference type="ARBA" id="ARBA00022737"/>
    </source>
</evidence>
<keyword evidence="2" id="KW-0479">Metal-binding</keyword>
<feature type="region of interest" description="Disordered" evidence="8">
    <location>
        <begin position="816"/>
        <end position="851"/>
    </location>
</feature>
<name>A0A9D4H5Y1_DREPO</name>
<feature type="compositionally biased region" description="Basic and acidic residues" evidence="8">
    <location>
        <begin position="188"/>
        <end position="200"/>
    </location>
</feature>
<feature type="domain" description="C2H2-type" evidence="9">
    <location>
        <begin position="687"/>
        <end position="710"/>
    </location>
</feature>
<evidence type="ECO:0000256" key="5">
    <source>
        <dbReference type="ARBA" id="ARBA00022833"/>
    </source>
</evidence>
<dbReference type="GO" id="GO:0008270">
    <property type="term" value="F:zinc ion binding"/>
    <property type="evidence" value="ECO:0007669"/>
    <property type="project" value="UniProtKB-KW"/>
</dbReference>
<feature type="domain" description="C2H2-type" evidence="9">
    <location>
        <begin position="748"/>
        <end position="775"/>
    </location>
</feature>
<dbReference type="InterPro" id="IPR036236">
    <property type="entry name" value="Znf_C2H2_sf"/>
</dbReference>
<accession>A0A9D4H5Y1</accession>
<dbReference type="InterPro" id="IPR050888">
    <property type="entry name" value="ZnF_C2H2-type_TF"/>
</dbReference>
<keyword evidence="6" id="KW-0539">Nucleus</keyword>
<dbReference type="SMART" id="SM00355">
    <property type="entry name" value="ZnF_C2H2"/>
    <property type="match status" value="8"/>
</dbReference>
<evidence type="ECO:0000259" key="9">
    <source>
        <dbReference type="PROSITE" id="PS50157"/>
    </source>
</evidence>
<feature type="region of interest" description="Disordered" evidence="8">
    <location>
        <begin position="100"/>
        <end position="124"/>
    </location>
</feature>
<feature type="compositionally biased region" description="Basic and acidic residues" evidence="8">
    <location>
        <begin position="349"/>
        <end position="361"/>
    </location>
</feature>
<protein>
    <recommendedName>
        <fullName evidence="9">C2H2-type domain-containing protein</fullName>
    </recommendedName>
</protein>
<keyword evidence="5" id="KW-0862">Zinc</keyword>
<feature type="region of interest" description="Disordered" evidence="8">
    <location>
        <begin position="336"/>
        <end position="390"/>
    </location>
</feature>
<sequence length="1258" mass="140827">MGTYSIELDVTLEQEAAIKQLFTSKHWTYIRRGVDGDTGTTHLNAELYENQLQLKGNSQVDIAPPKVDIAPPKVDIAPPKVDIAPQKVKPLKNREEKFAFGEYRDKKNASREKQPTTDQKNNITKTNNADEKLCQNGAISTVKVQSRQNTGHLSYIGSVPYFSHPACTKATVINNKTTACATLTSVSKPDHSYKQPETKDISCSNSEPSSEDVALDKQKNSRRKQKITVREEINENNSDQSAPWQMVHVSLTEGKIKNKKKYLNKDYEIKGNVIKKENIIICAPIKSVANVSKNTESNITKTNPMVNKLVQTRSLFTSTLDRKFSGKELIASRFESNLSENSSSQNKKHSVDNGNSEKADLSSDAFKSLHKRGKQVQSKGAVINKDKRTESLNEKGSGEYLFASKGHGDANIPTCSADLHRKKLLEQTSRFNQVTYKTGKAVSCEPSFTLQSLLAITAAGHGQTSANTFLKERTLSEFSGTGSKTSGSQAFEDSVFSNEDTSALTFSKPRTNRIQQSMQTSEGIYARSLNDMKVFLPCPLTTGRRNKKKSLKNKITNNGASDKNLTLEKAVLSLLPKDIAANVRNQLKIRRTQSGPTSSRLMCPYCPNHGLVSPISFIKHLERHAKGDYICKACGKEFSCKRNLNAHMYKTRFGTSTIIACDLCDFQAKSKCMLKRHQDRAHVEQSFQCHICAKTFKTKSYFTVHLREAHEVIDTEVYRCNICGKVCRREAWLQRHMKLHKNNMDLDNKCTICNKQFKTRQNLIAHGKIHRERKYKCKICQKRFISNVKLEMHTKTHTGEKPFSCALCEYKSNQKGNIDKHMQRHERDEQRKAREESFKPRKHYEYSNTSREVSRSDKTACAALTTQAGIHSLAQSTSVASVECLVLSTSKNALPSMHRDVPYNLPSTVPSVESHQINTVNSYAIHENYKESEFNQYLQSLSFENPDDEDCEEEDGDEYGSDTEYTTDDGDDMVTTPPGGNNPSLSSFVSATSFSPTSCLPNNTDMVFAGQGVDQPTKYTAVPCSNGDLSGVVPNPNIDHLSTSDIIKQFGQQGDLDLDTEALLNFQKCARNVEHILKNTQYDMNQFHEQKAFSPYRVSSDVSKKDDDQHNSFQNDWNMYNTAGTPITGASVADNVDLSGLYQAVQEYADYANLFSNTNVTDSTWNIQAPYQDYYGGYFDYQTSDSFTADTGAQMNHTVQCQLNTAYTSLPTDPPEGCHVAGTDPDIGKMLTGSGILNTPEQTYMDLQTKSYQSRQSL</sequence>
<feature type="region of interest" description="Disordered" evidence="8">
    <location>
        <begin position="186"/>
        <end position="225"/>
    </location>
</feature>
<dbReference type="PROSITE" id="PS00028">
    <property type="entry name" value="ZINC_FINGER_C2H2_1"/>
    <property type="match status" value="3"/>
</dbReference>
<dbReference type="PROSITE" id="PS50157">
    <property type="entry name" value="ZINC_FINGER_C2H2_2"/>
    <property type="match status" value="6"/>
</dbReference>
<evidence type="ECO:0000313" key="11">
    <source>
        <dbReference type="Proteomes" id="UP000828390"/>
    </source>
</evidence>
<feature type="compositionally biased region" description="Acidic residues" evidence="8">
    <location>
        <begin position="945"/>
        <end position="972"/>
    </location>
</feature>
<proteinExistence type="predicted"/>
<evidence type="ECO:0000256" key="1">
    <source>
        <dbReference type="ARBA" id="ARBA00004123"/>
    </source>
</evidence>
<feature type="compositionally biased region" description="Basic and acidic residues" evidence="8">
    <location>
        <begin position="100"/>
        <end position="115"/>
    </location>
</feature>
<comment type="subcellular location">
    <subcellularLocation>
        <location evidence="1">Nucleus</location>
    </subcellularLocation>
</comment>
<evidence type="ECO:0000256" key="4">
    <source>
        <dbReference type="ARBA" id="ARBA00022771"/>
    </source>
</evidence>
<evidence type="ECO:0000313" key="10">
    <source>
        <dbReference type="EMBL" id="KAH3827579.1"/>
    </source>
</evidence>
<dbReference type="Pfam" id="PF00096">
    <property type="entry name" value="zf-C2H2"/>
    <property type="match status" value="3"/>
</dbReference>
<organism evidence="10 11">
    <name type="scientific">Dreissena polymorpha</name>
    <name type="common">Zebra mussel</name>
    <name type="synonym">Mytilus polymorpha</name>
    <dbReference type="NCBI Taxonomy" id="45954"/>
    <lineage>
        <taxon>Eukaryota</taxon>
        <taxon>Metazoa</taxon>
        <taxon>Spiralia</taxon>
        <taxon>Lophotrochozoa</taxon>
        <taxon>Mollusca</taxon>
        <taxon>Bivalvia</taxon>
        <taxon>Autobranchia</taxon>
        <taxon>Heteroconchia</taxon>
        <taxon>Euheterodonta</taxon>
        <taxon>Imparidentia</taxon>
        <taxon>Neoheterodontei</taxon>
        <taxon>Myida</taxon>
        <taxon>Dreissenoidea</taxon>
        <taxon>Dreissenidae</taxon>
        <taxon>Dreissena</taxon>
    </lineage>
</organism>
<evidence type="ECO:0000256" key="7">
    <source>
        <dbReference type="PROSITE-ProRule" id="PRU00042"/>
    </source>
</evidence>
<reference evidence="10" key="2">
    <citation type="submission" date="2020-11" db="EMBL/GenBank/DDBJ databases">
        <authorList>
            <person name="McCartney M.A."/>
            <person name="Auch B."/>
            <person name="Kono T."/>
            <person name="Mallez S."/>
            <person name="Becker A."/>
            <person name="Gohl D.M."/>
            <person name="Silverstein K.A.T."/>
            <person name="Koren S."/>
            <person name="Bechman K.B."/>
            <person name="Herman A."/>
            <person name="Abrahante J.E."/>
            <person name="Garbe J."/>
        </authorList>
    </citation>
    <scope>NUCLEOTIDE SEQUENCE</scope>
    <source>
        <strain evidence="10">Duluth1</strain>
        <tissue evidence="10">Whole animal</tissue>
    </source>
</reference>
<keyword evidence="4 7" id="KW-0863">Zinc-finger</keyword>
<gene>
    <name evidence="10" type="ORF">DPMN_129516</name>
</gene>
<keyword evidence="3" id="KW-0677">Repeat</keyword>
<feature type="region of interest" description="Disordered" evidence="8">
    <location>
        <begin position="944"/>
        <end position="981"/>
    </location>
</feature>
<dbReference type="OrthoDB" id="6160071at2759"/>
<dbReference type="Pfam" id="PF13912">
    <property type="entry name" value="zf-C2H2_6"/>
    <property type="match status" value="1"/>
</dbReference>
<comment type="caution">
    <text evidence="10">The sequence shown here is derived from an EMBL/GenBank/DDBJ whole genome shotgun (WGS) entry which is preliminary data.</text>
</comment>
<feature type="domain" description="C2H2-type" evidence="9">
    <location>
        <begin position="718"/>
        <end position="745"/>
    </location>
</feature>